<gene>
    <name evidence="7" type="ORF">F4693_003595</name>
</gene>
<dbReference type="Pfam" id="PF00588">
    <property type="entry name" value="SpoU_methylase"/>
    <property type="match status" value="1"/>
</dbReference>
<proteinExistence type="inferred from homology"/>
<dbReference type="GO" id="GO:0005829">
    <property type="term" value="C:cytosol"/>
    <property type="evidence" value="ECO:0007669"/>
    <property type="project" value="TreeGrafter"/>
</dbReference>
<dbReference type="SUPFAM" id="SSF75217">
    <property type="entry name" value="alpha/beta knot"/>
    <property type="match status" value="1"/>
</dbReference>
<protein>
    <submittedName>
        <fullName evidence="7">tRNA/rRNA methyltransferase</fullName>
        <ecNumber evidence="7">2.1.1.-</ecNumber>
    </submittedName>
</protein>
<dbReference type="Pfam" id="PF01541">
    <property type="entry name" value="GIY-YIG"/>
    <property type="match status" value="1"/>
</dbReference>
<dbReference type="RefSeq" id="WP_184508434.1">
    <property type="nucleotide sequence ID" value="NZ_JACHBT010000027.1"/>
</dbReference>
<dbReference type="GO" id="GO:0008173">
    <property type="term" value="F:RNA methyltransferase activity"/>
    <property type="evidence" value="ECO:0007669"/>
    <property type="project" value="InterPro"/>
</dbReference>
<sequence>MSFYTYLLRCADGSYYVGHSDDLEARIGAHQAGALPGYTQNRRPVELLWSQDFPTRDEALGAEQQIKGWSRAKKEALVRGDWEAIRSLARRAVLRDEASTGSASPQDERIEGEEGAGGVSTGEADADSAAPQDERIGGEKPSAQPPVIVLVRPQLGENIGKAARAMLNFGLVELRLVAPRDGWPNPQAGPAASGADIVLERAQVFETVAEAVADCVHVYATTVRKRGVTKPVVTPAEAAQTIHAAPGRSAILFGPERSGLETDDVAVARTIITVPINPEFGSLNLAQAVILVAYEWSKGQALASPPAVDADPPAQQVELDGMIAQLDALLDDGGYFFPPDRTPTTRRMLRTLLTKPGWSSQEVRTVRGILSSLVPKRPRGG</sequence>
<dbReference type="SUPFAM" id="SSF82771">
    <property type="entry name" value="GIY-YIG endonuclease"/>
    <property type="match status" value="1"/>
</dbReference>
<evidence type="ECO:0000259" key="6">
    <source>
        <dbReference type="PROSITE" id="PS50164"/>
    </source>
</evidence>
<feature type="domain" description="GIY-YIG" evidence="6">
    <location>
        <begin position="1"/>
        <end position="76"/>
    </location>
</feature>
<evidence type="ECO:0000256" key="5">
    <source>
        <dbReference type="SAM" id="MobiDB-lite"/>
    </source>
</evidence>
<dbReference type="InterPro" id="IPR000305">
    <property type="entry name" value="GIY-YIG_endonuc"/>
</dbReference>
<keyword evidence="4" id="KW-0949">S-adenosyl-L-methionine</keyword>
<dbReference type="AlphaFoldDB" id="A0A7X0JFE6"/>
<evidence type="ECO:0000256" key="1">
    <source>
        <dbReference type="ARBA" id="ARBA00007228"/>
    </source>
</evidence>
<dbReference type="EC" id="2.1.1.-" evidence="7"/>
<keyword evidence="3 7" id="KW-0808">Transferase</keyword>
<evidence type="ECO:0000313" key="8">
    <source>
        <dbReference type="Proteomes" id="UP000522313"/>
    </source>
</evidence>
<dbReference type="PANTHER" id="PTHR42786:SF7">
    <property type="entry name" value="TRNA_RRNA METHYLTRANSFERASE SPOU TYPE DOMAIN-CONTAINING PROTEIN"/>
    <property type="match status" value="1"/>
</dbReference>
<evidence type="ECO:0000256" key="3">
    <source>
        <dbReference type="ARBA" id="ARBA00022679"/>
    </source>
</evidence>
<dbReference type="InterPro" id="IPR029028">
    <property type="entry name" value="Alpha/beta_knot_MTases"/>
</dbReference>
<reference evidence="7 8" key="2">
    <citation type="submission" date="2020-08" db="EMBL/GenBank/DDBJ databases">
        <authorList>
            <person name="Partida-Martinez L."/>
            <person name="Huntemann M."/>
            <person name="Clum A."/>
            <person name="Wang J."/>
            <person name="Palaniappan K."/>
            <person name="Ritter S."/>
            <person name="Chen I.-M."/>
            <person name="Stamatis D."/>
            <person name="Reddy T."/>
            <person name="O'Malley R."/>
            <person name="Daum C."/>
            <person name="Shapiro N."/>
            <person name="Ivanova N."/>
            <person name="Kyrpides N."/>
            <person name="Woyke T."/>
        </authorList>
    </citation>
    <scope>NUCLEOTIDE SEQUENCE [LARGE SCALE GENOMIC DNA]</scope>
    <source>
        <strain evidence="7 8">AS3.13</strain>
    </source>
</reference>
<name>A0A7X0JFE6_9SPHN</name>
<evidence type="ECO:0000313" key="7">
    <source>
        <dbReference type="EMBL" id="MBB6506590.1"/>
    </source>
</evidence>
<dbReference type="Proteomes" id="UP000522313">
    <property type="component" value="Unassembled WGS sequence"/>
</dbReference>
<dbReference type="InterPro" id="IPR001537">
    <property type="entry name" value="SpoU_MeTrfase"/>
</dbReference>
<dbReference type="InterPro" id="IPR029026">
    <property type="entry name" value="tRNA_m1G_MTases_N"/>
</dbReference>
<dbReference type="CDD" id="cd10456">
    <property type="entry name" value="GIY-YIG_UPF0213"/>
    <property type="match status" value="1"/>
</dbReference>
<accession>A0A7X0JFE6</accession>
<dbReference type="EMBL" id="JACHBT010000027">
    <property type="protein sequence ID" value="MBB6506590.1"/>
    <property type="molecule type" value="Genomic_DNA"/>
</dbReference>
<dbReference type="InterPro" id="IPR004384">
    <property type="entry name" value="RNA_MeTrfase_TrmJ/LasT"/>
</dbReference>
<dbReference type="PROSITE" id="PS50164">
    <property type="entry name" value="GIY_YIG"/>
    <property type="match status" value="1"/>
</dbReference>
<dbReference type="GO" id="GO:0002128">
    <property type="term" value="P:tRNA nucleoside ribose methylation"/>
    <property type="evidence" value="ECO:0007669"/>
    <property type="project" value="TreeGrafter"/>
</dbReference>
<dbReference type="InterPro" id="IPR035901">
    <property type="entry name" value="GIY-YIG_endonuc_sf"/>
</dbReference>
<dbReference type="CDD" id="cd18093">
    <property type="entry name" value="SpoU-like_TrmJ"/>
    <property type="match status" value="1"/>
</dbReference>
<dbReference type="Gene3D" id="3.40.1440.10">
    <property type="entry name" value="GIY-YIG endonuclease"/>
    <property type="match status" value="1"/>
</dbReference>
<keyword evidence="2 7" id="KW-0489">Methyltransferase</keyword>
<feature type="region of interest" description="Disordered" evidence="5">
    <location>
        <begin position="95"/>
        <end position="144"/>
    </location>
</feature>
<dbReference type="GO" id="GO:0003723">
    <property type="term" value="F:RNA binding"/>
    <property type="evidence" value="ECO:0007669"/>
    <property type="project" value="InterPro"/>
</dbReference>
<dbReference type="PANTHER" id="PTHR42786">
    <property type="entry name" value="TRNA/RRNA METHYLTRANSFERASE"/>
    <property type="match status" value="1"/>
</dbReference>
<comment type="caution">
    <text evidence="7">The sequence shown here is derived from an EMBL/GenBank/DDBJ whole genome shotgun (WGS) entry which is preliminary data.</text>
</comment>
<evidence type="ECO:0000256" key="4">
    <source>
        <dbReference type="ARBA" id="ARBA00022691"/>
    </source>
</evidence>
<comment type="similarity">
    <text evidence="1">Belongs to the class IV-like SAM-binding methyltransferase superfamily. RNA methyltransferase TrmH family.</text>
</comment>
<evidence type="ECO:0000256" key="2">
    <source>
        <dbReference type="ARBA" id="ARBA00022603"/>
    </source>
</evidence>
<organism evidence="7 8">
    <name type="scientific">Sphingomonas endophytica</name>
    <dbReference type="NCBI Taxonomy" id="869719"/>
    <lineage>
        <taxon>Bacteria</taxon>
        <taxon>Pseudomonadati</taxon>
        <taxon>Pseudomonadota</taxon>
        <taxon>Alphaproteobacteria</taxon>
        <taxon>Sphingomonadales</taxon>
        <taxon>Sphingomonadaceae</taxon>
        <taxon>Sphingomonas</taxon>
    </lineage>
</organism>
<reference evidence="7 8" key="1">
    <citation type="submission" date="2020-08" db="EMBL/GenBank/DDBJ databases">
        <title>The Agave Microbiome: Exploring the role of microbial communities in plant adaptations to desert environments.</title>
        <authorList>
            <person name="Partida-Martinez L.P."/>
        </authorList>
    </citation>
    <scope>NUCLEOTIDE SEQUENCE [LARGE SCALE GENOMIC DNA]</scope>
    <source>
        <strain evidence="7 8">AS3.13</strain>
    </source>
</reference>
<dbReference type="Gene3D" id="1.10.8.590">
    <property type="match status" value="1"/>
</dbReference>
<dbReference type="Gene3D" id="3.40.1280.10">
    <property type="match status" value="1"/>
</dbReference>